<dbReference type="STRING" id="765913.ThidrDRAFT_1502"/>
<accession>G2DZN9</accession>
<dbReference type="InterPro" id="IPR013094">
    <property type="entry name" value="AB_hydrolase_3"/>
</dbReference>
<dbReference type="AlphaFoldDB" id="G2DZN9"/>
<evidence type="ECO:0000256" key="1">
    <source>
        <dbReference type="ARBA" id="ARBA00022801"/>
    </source>
</evidence>
<dbReference type="EMBL" id="AFWT01000008">
    <property type="protein sequence ID" value="EGV32266.1"/>
    <property type="molecule type" value="Genomic_DNA"/>
</dbReference>
<reference evidence="3 4" key="1">
    <citation type="submission" date="2011-06" db="EMBL/GenBank/DDBJ databases">
        <title>The draft genome of Thiorhodococcus drewsii AZ1.</title>
        <authorList>
            <consortium name="US DOE Joint Genome Institute (JGI-PGF)"/>
            <person name="Lucas S."/>
            <person name="Han J."/>
            <person name="Lapidus A."/>
            <person name="Cheng J.-F."/>
            <person name="Goodwin L."/>
            <person name="Pitluck S."/>
            <person name="Peters L."/>
            <person name="Land M.L."/>
            <person name="Hauser L."/>
            <person name="Vogl K."/>
            <person name="Liu Z."/>
            <person name="Imhoff J."/>
            <person name="Thiel V."/>
            <person name="Frigaard N.-U."/>
            <person name="Bryant D.A."/>
            <person name="Woyke T.J."/>
        </authorList>
    </citation>
    <scope>NUCLEOTIDE SEQUENCE [LARGE SCALE GENOMIC DNA]</scope>
    <source>
        <strain evidence="3 4">AZ1</strain>
    </source>
</reference>
<dbReference type="InterPro" id="IPR050300">
    <property type="entry name" value="GDXG_lipolytic_enzyme"/>
</dbReference>
<evidence type="ECO:0000259" key="2">
    <source>
        <dbReference type="Pfam" id="PF07859"/>
    </source>
</evidence>
<evidence type="ECO:0000313" key="3">
    <source>
        <dbReference type="EMBL" id="EGV32266.1"/>
    </source>
</evidence>
<dbReference type="SUPFAM" id="SSF53474">
    <property type="entry name" value="alpha/beta-Hydrolases"/>
    <property type="match status" value="1"/>
</dbReference>
<proteinExistence type="predicted"/>
<dbReference type="PANTHER" id="PTHR48081">
    <property type="entry name" value="AB HYDROLASE SUPERFAMILY PROTEIN C4A8.06C"/>
    <property type="match status" value="1"/>
</dbReference>
<organism evidence="3 4">
    <name type="scientific">Thiorhodococcus drewsii AZ1</name>
    <dbReference type="NCBI Taxonomy" id="765913"/>
    <lineage>
        <taxon>Bacteria</taxon>
        <taxon>Pseudomonadati</taxon>
        <taxon>Pseudomonadota</taxon>
        <taxon>Gammaproteobacteria</taxon>
        <taxon>Chromatiales</taxon>
        <taxon>Chromatiaceae</taxon>
        <taxon>Thiorhodococcus</taxon>
    </lineage>
</organism>
<feature type="domain" description="Alpha/beta hydrolase fold-3" evidence="2">
    <location>
        <begin position="106"/>
        <end position="307"/>
    </location>
</feature>
<sequence length="314" mass="35101">MKAREWQDVTATFIKDPVPIMSNPSLPEPLRQWLEMLREAQAVARANGFQTTPASVRDALASLTRRFVTHAPTPDLIRDARIQTTDHEIQVRIYHPNPNRAPNVALFVHGGGHMGGSIEVYDPIARKLTEASGRVLVSVDYALAPEHPYPAGFEDVRTCAASVFDLLETERLPHTRALATIGDSAGGALCAQLAHLAPELDIERQVLVYPSLDYRLTQPSADTFAEGYLLERERILWMFDAYFQHAENRQRLSPIEMAVPPTYPETLILTAECDPLRDEGLLYHRRLLDQGIQSTHMALAGSIHAFLNLEDLLP</sequence>
<dbReference type="Gene3D" id="3.40.50.1820">
    <property type="entry name" value="alpha/beta hydrolase"/>
    <property type="match status" value="1"/>
</dbReference>
<comment type="caution">
    <text evidence="3">The sequence shown here is derived from an EMBL/GenBank/DDBJ whole genome shotgun (WGS) entry which is preliminary data.</text>
</comment>
<evidence type="ECO:0000313" key="4">
    <source>
        <dbReference type="Proteomes" id="UP000004200"/>
    </source>
</evidence>
<gene>
    <name evidence="3" type="ORF">ThidrDRAFT_1502</name>
</gene>
<dbReference type="eggNOG" id="COG0657">
    <property type="taxonomic scope" value="Bacteria"/>
</dbReference>
<name>G2DZN9_9GAMM</name>
<protein>
    <recommendedName>
        <fullName evidence="2">Alpha/beta hydrolase fold-3 domain-containing protein</fullName>
    </recommendedName>
</protein>
<keyword evidence="1" id="KW-0378">Hydrolase</keyword>
<dbReference type="PANTHER" id="PTHR48081:SF8">
    <property type="entry name" value="ALPHA_BETA HYDROLASE FOLD-3 DOMAIN-CONTAINING PROTEIN-RELATED"/>
    <property type="match status" value="1"/>
</dbReference>
<dbReference type="Proteomes" id="UP000004200">
    <property type="component" value="Unassembled WGS sequence"/>
</dbReference>
<dbReference type="InterPro" id="IPR029058">
    <property type="entry name" value="AB_hydrolase_fold"/>
</dbReference>
<dbReference type="GO" id="GO:0016787">
    <property type="term" value="F:hydrolase activity"/>
    <property type="evidence" value="ECO:0007669"/>
    <property type="project" value="UniProtKB-KW"/>
</dbReference>
<dbReference type="Pfam" id="PF07859">
    <property type="entry name" value="Abhydrolase_3"/>
    <property type="match status" value="1"/>
</dbReference>
<dbReference type="RefSeq" id="WP_007040216.1">
    <property type="nucleotide sequence ID" value="NZ_AFWT01000008.1"/>
</dbReference>
<keyword evidence="4" id="KW-1185">Reference proteome</keyword>